<dbReference type="SMART" id="SM00388">
    <property type="entry name" value="HisKA"/>
    <property type="match status" value="1"/>
</dbReference>
<dbReference type="CDD" id="cd00082">
    <property type="entry name" value="HisKA"/>
    <property type="match status" value="1"/>
</dbReference>
<dbReference type="PANTHER" id="PTHR43065:SF46">
    <property type="entry name" value="C4-DICARBOXYLATE TRANSPORT SENSOR PROTEIN DCTB"/>
    <property type="match status" value="1"/>
</dbReference>
<dbReference type="GO" id="GO:0005524">
    <property type="term" value="F:ATP binding"/>
    <property type="evidence" value="ECO:0007669"/>
    <property type="project" value="UniProtKB-KW"/>
</dbReference>
<keyword evidence="7" id="KW-0067">ATP-binding</keyword>
<feature type="coiled-coil region" evidence="9">
    <location>
        <begin position="132"/>
        <end position="177"/>
    </location>
</feature>
<dbReference type="Gene3D" id="3.30.450.20">
    <property type="entry name" value="PAS domain"/>
    <property type="match status" value="1"/>
</dbReference>
<evidence type="ECO:0000256" key="2">
    <source>
        <dbReference type="ARBA" id="ARBA00012438"/>
    </source>
</evidence>
<dbReference type="Pfam" id="PF02518">
    <property type="entry name" value="HATPase_c"/>
    <property type="match status" value="1"/>
</dbReference>
<dbReference type="AlphaFoldDB" id="A0A1Q8R334"/>
<dbReference type="InterPro" id="IPR003594">
    <property type="entry name" value="HATPase_dom"/>
</dbReference>
<dbReference type="PANTHER" id="PTHR43065">
    <property type="entry name" value="SENSOR HISTIDINE KINASE"/>
    <property type="match status" value="1"/>
</dbReference>
<comment type="catalytic activity">
    <reaction evidence="1">
        <text>ATP + protein L-histidine = ADP + protein N-phospho-L-histidine.</text>
        <dbReference type="EC" id="2.7.13.3"/>
    </reaction>
</comment>
<reference evidence="11 12" key="1">
    <citation type="submission" date="2016-09" db="EMBL/GenBank/DDBJ databases">
        <title>Complete genome of Desulfosporosinus sp. OL.</title>
        <authorList>
            <person name="Mardanov A."/>
            <person name="Beletsky A."/>
            <person name="Panova A."/>
            <person name="Karnachuk O."/>
            <person name="Ravin N."/>
        </authorList>
    </citation>
    <scope>NUCLEOTIDE SEQUENCE [LARGE SCALE GENOMIC DNA]</scope>
    <source>
        <strain evidence="11 12">OL</strain>
    </source>
</reference>
<name>A0A1Q8R334_9FIRM</name>
<gene>
    <name evidence="11" type="ORF">DSOL_0165</name>
</gene>
<keyword evidence="6 11" id="KW-0418">Kinase</keyword>
<accession>A0A1Q8R334</accession>
<dbReference type="Gene3D" id="3.30.565.10">
    <property type="entry name" value="Histidine kinase-like ATPase, C-terminal domain"/>
    <property type="match status" value="1"/>
</dbReference>
<evidence type="ECO:0000313" key="12">
    <source>
        <dbReference type="Proteomes" id="UP000186102"/>
    </source>
</evidence>
<dbReference type="InterPro" id="IPR003661">
    <property type="entry name" value="HisK_dim/P_dom"/>
</dbReference>
<protein>
    <recommendedName>
        <fullName evidence="2">histidine kinase</fullName>
        <ecNumber evidence="2">2.7.13.3</ecNumber>
    </recommendedName>
</protein>
<keyword evidence="5" id="KW-0547">Nucleotide-binding</keyword>
<evidence type="ECO:0000256" key="9">
    <source>
        <dbReference type="SAM" id="Coils"/>
    </source>
</evidence>
<dbReference type="SUPFAM" id="SSF47384">
    <property type="entry name" value="Homodimeric domain of signal transducing histidine kinase"/>
    <property type="match status" value="1"/>
</dbReference>
<evidence type="ECO:0000256" key="5">
    <source>
        <dbReference type="ARBA" id="ARBA00022741"/>
    </source>
</evidence>
<dbReference type="Gene3D" id="1.10.287.130">
    <property type="match status" value="1"/>
</dbReference>
<dbReference type="Pfam" id="PF00512">
    <property type="entry name" value="HisKA"/>
    <property type="match status" value="1"/>
</dbReference>
<dbReference type="STRING" id="1888891.DSOL_0165"/>
<dbReference type="EC" id="2.7.13.3" evidence="2"/>
<feature type="domain" description="Histidine kinase" evidence="10">
    <location>
        <begin position="186"/>
        <end position="390"/>
    </location>
</feature>
<dbReference type="PRINTS" id="PR00344">
    <property type="entry name" value="BCTRLSENSOR"/>
</dbReference>
<organism evidence="11 12">
    <name type="scientific">Desulfosporosinus metallidurans</name>
    <dbReference type="NCBI Taxonomy" id="1888891"/>
    <lineage>
        <taxon>Bacteria</taxon>
        <taxon>Bacillati</taxon>
        <taxon>Bacillota</taxon>
        <taxon>Clostridia</taxon>
        <taxon>Eubacteriales</taxon>
        <taxon>Desulfitobacteriaceae</taxon>
        <taxon>Desulfosporosinus</taxon>
    </lineage>
</organism>
<sequence>MYEMRRSYQHNLLLGLSDMPGGVSIATDVTCQKIVHNPVAAQFFRIKDCENFPYTSLCSMSVKIFQKGKLLSPQEIPIQRSARCGDRITGAELEFVWPDGISKTAIWSTSPLRDETGVIVGAVATFEEVTGLITKTQELDAQQSQLQEMVDERTKKLRQEFEKRQSIEREIAKLERLNVIGQLAAGLGHEVRNPMTTVRGFLQLLQNKNELHSYKNQFTLMIEELDRANSIIREFLSLSKNKPAVFKRKNLNQLITNLFPLIQADAYSQGKKLVFEPGDIADLEIDANEVIQLVLNLARNGLEAMPQEGCLTIKTFMDEEYIVVCVKDEGTGIKPEHVLKLGTPFFTTKENGTGLGIPICYDIAEKHRALIDIETGVDGTTFFVRFPKPKVG</sequence>
<evidence type="ECO:0000256" key="7">
    <source>
        <dbReference type="ARBA" id="ARBA00022840"/>
    </source>
</evidence>
<evidence type="ECO:0000313" key="11">
    <source>
        <dbReference type="EMBL" id="OLN33987.1"/>
    </source>
</evidence>
<dbReference type="GO" id="GO:0000155">
    <property type="term" value="F:phosphorelay sensor kinase activity"/>
    <property type="evidence" value="ECO:0007669"/>
    <property type="project" value="InterPro"/>
</dbReference>
<evidence type="ECO:0000256" key="8">
    <source>
        <dbReference type="ARBA" id="ARBA00023012"/>
    </source>
</evidence>
<dbReference type="InterPro" id="IPR004358">
    <property type="entry name" value="Sig_transdc_His_kin-like_C"/>
</dbReference>
<dbReference type="InterPro" id="IPR036890">
    <property type="entry name" value="HATPase_C_sf"/>
</dbReference>
<dbReference type="InterPro" id="IPR035965">
    <property type="entry name" value="PAS-like_dom_sf"/>
</dbReference>
<dbReference type="SMART" id="SM00387">
    <property type="entry name" value="HATPase_c"/>
    <property type="match status" value="1"/>
</dbReference>
<dbReference type="SUPFAM" id="SSF55874">
    <property type="entry name" value="ATPase domain of HSP90 chaperone/DNA topoisomerase II/histidine kinase"/>
    <property type="match status" value="1"/>
</dbReference>
<dbReference type="Proteomes" id="UP000186102">
    <property type="component" value="Unassembled WGS sequence"/>
</dbReference>
<keyword evidence="8" id="KW-0902">Two-component regulatory system</keyword>
<evidence type="ECO:0000259" key="10">
    <source>
        <dbReference type="PROSITE" id="PS50109"/>
    </source>
</evidence>
<keyword evidence="12" id="KW-1185">Reference proteome</keyword>
<dbReference type="PROSITE" id="PS50109">
    <property type="entry name" value="HIS_KIN"/>
    <property type="match status" value="1"/>
</dbReference>
<keyword evidence="3" id="KW-0597">Phosphoprotein</keyword>
<keyword evidence="4" id="KW-0808">Transferase</keyword>
<proteinExistence type="predicted"/>
<evidence type="ECO:0000256" key="4">
    <source>
        <dbReference type="ARBA" id="ARBA00022679"/>
    </source>
</evidence>
<dbReference type="SUPFAM" id="SSF55785">
    <property type="entry name" value="PYP-like sensor domain (PAS domain)"/>
    <property type="match status" value="1"/>
</dbReference>
<evidence type="ECO:0000256" key="1">
    <source>
        <dbReference type="ARBA" id="ARBA00000085"/>
    </source>
</evidence>
<dbReference type="InterPro" id="IPR005467">
    <property type="entry name" value="His_kinase_dom"/>
</dbReference>
<dbReference type="InterPro" id="IPR036097">
    <property type="entry name" value="HisK_dim/P_sf"/>
</dbReference>
<evidence type="ECO:0000256" key="3">
    <source>
        <dbReference type="ARBA" id="ARBA00022553"/>
    </source>
</evidence>
<keyword evidence="9" id="KW-0175">Coiled coil</keyword>
<evidence type="ECO:0000256" key="6">
    <source>
        <dbReference type="ARBA" id="ARBA00022777"/>
    </source>
</evidence>
<dbReference type="EMBL" id="MLBF01000001">
    <property type="protein sequence ID" value="OLN33987.1"/>
    <property type="molecule type" value="Genomic_DNA"/>
</dbReference>
<comment type="caution">
    <text evidence="11">The sequence shown here is derived from an EMBL/GenBank/DDBJ whole genome shotgun (WGS) entry which is preliminary data.</text>
</comment>